<dbReference type="InterPro" id="IPR035466">
    <property type="entry name" value="GlmS/AgaS_SIS"/>
</dbReference>
<dbReference type="PANTHER" id="PTHR10937:SF8">
    <property type="entry name" value="AMINOTRANSFERASE-RELATED"/>
    <property type="match status" value="1"/>
</dbReference>
<dbReference type="InterPro" id="IPR001347">
    <property type="entry name" value="SIS_dom"/>
</dbReference>
<reference evidence="3" key="1">
    <citation type="submission" date="2021-01" db="EMBL/GenBank/DDBJ databases">
        <title>Whole genome shotgun sequence of Planosporangium flavigriseum NBRC 105377.</title>
        <authorList>
            <person name="Komaki H."/>
            <person name="Tamura T."/>
        </authorList>
    </citation>
    <scope>NUCLEOTIDE SEQUENCE</scope>
    <source>
        <strain evidence="3">NBRC 105377</strain>
    </source>
</reference>
<dbReference type="Pfam" id="PF01380">
    <property type="entry name" value="SIS"/>
    <property type="match status" value="2"/>
</dbReference>
<keyword evidence="4" id="KW-1185">Reference proteome</keyword>
<evidence type="ECO:0000259" key="2">
    <source>
        <dbReference type="PROSITE" id="PS51464"/>
    </source>
</evidence>
<accession>A0A8J3LQY2</accession>
<evidence type="ECO:0000313" key="4">
    <source>
        <dbReference type="Proteomes" id="UP000653674"/>
    </source>
</evidence>
<dbReference type="CDD" id="cd05008">
    <property type="entry name" value="SIS_GlmS_GlmD_1"/>
    <property type="match status" value="1"/>
</dbReference>
<name>A0A8J3LQY2_9ACTN</name>
<keyword evidence="1" id="KW-0677">Repeat</keyword>
<dbReference type="PROSITE" id="PS51464">
    <property type="entry name" value="SIS"/>
    <property type="match status" value="2"/>
</dbReference>
<dbReference type="InterPro" id="IPR046348">
    <property type="entry name" value="SIS_dom_sf"/>
</dbReference>
<dbReference type="SUPFAM" id="SSF53697">
    <property type="entry name" value="SIS domain"/>
    <property type="match status" value="1"/>
</dbReference>
<dbReference type="CDD" id="cd05009">
    <property type="entry name" value="SIS_GlmS_GlmD_2"/>
    <property type="match status" value="1"/>
</dbReference>
<proteinExistence type="predicted"/>
<comment type="caution">
    <text evidence="3">The sequence shown here is derived from an EMBL/GenBank/DDBJ whole genome shotgun (WGS) entry which is preliminary data.</text>
</comment>
<protein>
    <submittedName>
        <fullName evidence="3">Glucosamine--fructose-6-phosphate aminotransferase</fullName>
    </submittedName>
</protein>
<keyword evidence="3" id="KW-0032">Aminotransferase</keyword>
<keyword evidence="3" id="KW-0808">Transferase</keyword>
<dbReference type="RefSeq" id="WP_168077187.1">
    <property type="nucleotide sequence ID" value="NZ_BAAAQJ010000007.1"/>
</dbReference>
<dbReference type="GO" id="GO:0008483">
    <property type="term" value="F:transaminase activity"/>
    <property type="evidence" value="ECO:0007669"/>
    <property type="project" value="UniProtKB-KW"/>
</dbReference>
<organism evidence="3 4">
    <name type="scientific">Planosporangium flavigriseum</name>
    <dbReference type="NCBI Taxonomy" id="373681"/>
    <lineage>
        <taxon>Bacteria</taxon>
        <taxon>Bacillati</taxon>
        <taxon>Actinomycetota</taxon>
        <taxon>Actinomycetes</taxon>
        <taxon>Micromonosporales</taxon>
        <taxon>Micromonosporaceae</taxon>
        <taxon>Planosporangium</taxon>
    </lineage>
</organism>
<dbReference type="Gene3D" id="3.40.50.10490">
    <property type="entry name" value="Glucose-6-phosphate isomerase like protein, domain 1"/>
    <property type="match status" value="2"/>
</dbReference>
<dbReference type="InterPro" id="IPR035490">
    <property type="entry name" value="GlmS/FrlB_SIS"/>
</dbReference>
<dbReference type="Proteomes" id="UP000653674">
    <property type="component" value="Unassembled WGS sequence"/>
</dbReference>
<gene>
    <name evidence="3" type="ORF">Pfl04_34170</name>
</gene>
<sequence length="349" mass="36562">MSAQRFLADIHAQPATLERVCTEYADGEQADALRAAAACLRSTAVPPVITGMGASYFALFAAKAVLDGAHKPVVLEDTAYLIEYGLPALREGQPVLVVSQSGRSAEATALAEQMPRSNPLIVVTNDTTTPLAQRADIVLPLLAEPDLSVALKTYTATVALLLMLTEQMCTESTADTRRRLLHGDPMSRAIERSEAALEAMVELAGDPGYAIALGRGASISSALGAGLLLKETAKLPAEGINGGQFRHGAVEVVGQGTFAMIFAPNGRAGELNRQLADELEAYGARVLVIGEEESPASGRRLAVAIDAADEYVAPVFEIVPAQLLSRAVAMGRGVEPGSFVNTTPVITTL</sequence>
<evidence type="ECO:0000256" key="1">
    <source>
        <dbReference type="ARBA" id="ARBA00022737"/>
    </source>
</evidence>
<dbReference type="GO" id="GO:1901135">
    <property type="term" value="P:carbohydrate derivative metabolic process"/>
    <property type="evidence" value="ECO:0007669"/>
    <property type="project" value="InterPro"/>
</dbReference>
<dbReference type="EMBL" id="BONU01000025">
    <property type="protein sequence ID" value="GIG75013.1"/>
    <property type="molecule type" value="Genomic_DNA"/>
</dbReference>
<dbReference type="GO" id="GO:0097367">
    <property type="term" value="F:carbohydrate derivative binding"/>
    <property type="evidence" value="ECO:0007669"/>
    <property type="project" value="InterPro"/>
</dbReference>
<evidence type="ECO:0000313" key="3">
    <source>
        <dbReference type="EMBL" id="GIG75013.1"/>
    </source>
</evidence>
<feature type="domain" description="SIS" evidence="2">
    <location>
        <begin position="36"/>
        <end position="174"/>
    </location>
</feature>
<feature type="domain" description="SIS" evidence="2">
    <location>
        <begin position="200"/>
        <end position="339"/>
    </location>
</feature>
<dbReference type="AlphaFoldDB" id="A0A8J3LQY2"/>
<dbReference type="PANTHER" id="PTHR10937">
    <property type="entry name" value="GLUCOSAMINE--FRUCTOSE-6-PHOSPHATE AMINOTRANSFERASE, ISOMERIZING"/>
    <property type="match status" value="1"/>
</dbReference>